<dbReference type="Pfam" id="PF02463">
    <property type="entry name" value="SMC_N"/>
    <property type="match status" value="1"/>
</dbReference>
<dbReference type="InterPro" id="IPR050308">
    <property type="entry name" value="MukB/SMC"/>
</dbReference>
<dbReference type="PIRSF" id="PIRSF005719">
    <property type="entry name" value="SMC"/>
    <property type="match status" value="1"/>
</dbReference>
<comment type="function">
    <text evidence="7">Required for chromosome condensation and partitioning.</text>
</comment>
<dbReference type="SUPFAM" id="SSF52540">
    <property type="entry name" value="P-loop containing nucleoside triphosphate hydrolases"/>
    <property type="match status" value="1"/>
</dbReference>
<feature type="domain" description="SMC hinge" evidence="8">
    <location>
        <begin position="524"/>
        <end position="632"/>
    </location>
</feature>
<accession>A0ABN6DVV1</accession>
<keyword evidence="6 7" id="KW-0238">DNA-binding</keyword>
<comment type="similarity">
    <text evidence="7">Belongs to the SMC family.</text>
</comment>
<feature type="coiled-coil region" evidence="7">
    <location>
        <begin position="272"/>
        <end position="348"/>
    </location>
</feature>
<dbReference type="SMART" id="SM00968">
    <property type="entry name" value="SMC_hinge"/>
    <property type="match status" value="1"/>
</dbReference>
<dbReference type="InterPro" id="IPR011890">
    <property type="entry name" value="SMC_prok"/>
</dbReference>
<feature type="coiled-coil region" evidence="7">
    <location>
        <begin position="665"/>
        <end position="804"/>
    </location>
</feature>
<evidence type="ECO:0000313" key="10">
    <source>
        <dbReference type="Proteomes" id="UP001319827"/>
    </source>
</evidence>
<keyword evidence="1 7" id="KW-0963">Cytoplasm</keyword>
<reference evidence="9 10" key="1">
    <citation type="journal article" date="2016" name="C (Basel)">
        <title>Selective Growth of and Electricity Production by Marine Exoelectrogenic Bacteria in Self-Aggregated Hydrogel of Microbially Reduced Graphene Oxide.</title>
        <authorList>
            <person name="Yoshida N."/>
            <person name="Goto Y."/>
            <person name="Miyata Y."/>
        </authorList>
    </citation>
    <scope>NUCLEOTIDE SEQUENCE [LARGE SCALE GENOMIC DNA]</scope>
    <source>
        <strain evidence="9 10">NIT-T3</strain>
    </source>
</reference>
<gene>
    <name evidence="7 9" type="primary">smc</name>
    <name evidence="9" type="ORF">DESUT3_12340</name>
</gene>
<dbReference type="Gene3D" id="3.30.70.1620">
    <property type="match status" value="1"/>
</dbReference>
<evidence type="ECO:0000256" key="7">
    <source>
        <dbReference type="HAMAP-Rule" id="MF_01894"/>
    </source>
</evidence>
<evidence type="ECO:0000259" key="8">
    <source>
        <dbReference type="SMART" id="SM00968"/>
    </source>
</evidence>
<dbReference type="InterPro" id="IPR024704">
    <property type="entry name" value="SMC"/>
</dbReference>
<sequence length="1175" mass="133062">MKIKRIEIVGFKSFVEKVTLDFQEGITAVLGPNGCGKSNIVDAIRWAMGEQNAKHLRGRSMEDVIFGGSETRKPLGMAEVSMIFSNQDGLAPPAFRGYAEIMVTRRLYRSGESEYLVNKTPCRLKDITELFMDTGVGARAYSIIEQGKIGMILNAKPEERRYLIEEAAGVTKYKSRKKTALRKIEATRHNLQRLGDIVSEVRRQLGGLKRQAQKAERYREYRQELRGIEIAFARRRWLRLEDERVRTERQEAEQARLLEGLSGQFEQQGLALEEARLLQAAAEKELSRGQERVFHLSGELQKVEGRIGFAGKEVENFDRQKERTAAEIEEVRRRLSETDREQAELEASQVDLGSGLEGKVRRLAEGEGQFEELAALERETATQLEAERTAVFSLLNELTRMAAAGEDARRRQQSLEERTARNRAEAVSLREQGEQAAGLIDALGASLGEFSQRREALEQERDELRESILVCRRRLEQNENELLVKREELNRSGSRLESLRQLEASFEGYGSGVQAVLNDPQLAGRFSGMLADALEVPANCEMAVEAVLGERLQALLAVDFRDALAALDSLRQKEGRCSFVLPGFVPAPSDPVPGARPLEALVQLHPDRAEQARPLLAGVYLVESLEPFLAQGPPPGAILVTEAGDILTSRGEYSGGGRQGAGPGLLHKKREIKELSEVLERLTVEVAQLQHQRVQLREGLSRAEEELREVEAAVHRKELKLVDSEKDLLRVRAEADRLQERLEVLSLEEDQLHEEGQLLERQLGEVSAGHEKKEAERLDREQAVARLQEELQVLRRQTETVREQLTGLKVEVASIREREENSRSGLARLGRLREDLHGRLRALEGRREEADREQARLRAEGERLRVELEVLFRRREEEARSLEGLRERFDEGARQIEEREEALKVLRNGLNQARDALAAHQLRSRELGMELEHLRETMLERYRLDLAAAAAAEPLPDFEEAAAERRRAELRQLIEAMGEVNLMAIEEYRELEERAQFLIAQQEDLRQSLEGLQSAINKINRTTRKRFRETFELVNAKFMEIFPRLFRGGQAELKLTDENDLLETGIEIIAQPPGKKLQSVNLLSGGEKALAAVALIFSIFLIKPSPFCMLDEVDAPLDEANIGRFNSIVREMAEVSQFIIITHNKRTMEIADILYGVTMEEPGVSKLVSVRLNDF</sequence>
<dbReference type="SUPFAM" id="SSF75553">
    <property type="entry name" value="Smc hinge domain"/>
    <property type="match status" value="1"/>
</dbReference>
<dbReference type="NCBIfam" id="TIGR02168">
    <property type="entry name" value="SMC_prok_B"/>
    <property type="match status" value="1"/>
</dbReference>
<dbReference type="Gene3D" id="3.40.50.300">
    <property type="entry name" value="P-loop containing nucleotide triphosphate hydrolases"/>
    <property type="match status" value="2"/>
</dbReference>
<evidence type="ECO:0000256" key="2">
    <source>
        <dbReference type="ARBA" id="ARBA00022741"/>
    </source>
</evidence>
<dbReference type="PANTHER" id="PTHR42963">
    <property type="entry name" value="CHROMOSOME PARTITION PROTEIN MUKB"/>
    <property type="match status" value="1"/>
</dbReference>
<dbReference type="InterPro" id="IPR027417">
    <property type="entry name" value="P-loop_NTPase"/>
</dbReference>
<organism evidence="9 10">
    <name type="scientific">Desulfuromonas versatilis</name>
    <dbReference type="NCBI Taxonomy" id="2802975"/>
    <lineage>
        <taxon>Bacteria</taxon>
        <taxon>Pseudomonadati</taxon>
        <taxon>Thermodesulfobacteriota</taxon>
        <taxon>Desulfuromonadia</taxon>
        <taxon>Desulfuromonadales</taxon>
        <taxon>Desulfuromonadaceae</taxon>
        <taxon>Desulfuromonas</taxon>
    </lineage>
</organism>
<dbReference type="InterPro" id="IPR003395">
    <property type="entry name" value="RecF/RecN/SMC_N"/>
</dbReference>
<comment type="domain">
    <text evidence="7">Contains large globular domains required for ATP hydrolysis at each terminus and a third globular domain forming a flexible hinge near the middle of the molecule. These domains are separated by coiled-coil structures.</text>
</comment>
<dbReference type="Gene3D" id="1.20.1060.20">
    <property type="match status" value="1"/>
</dbReference>
<dbReference type="PANTHER" id="PTHR42963:SF1">
    <property type="entry name" value="DUF4476 DOMAIN-CONTAINING PROTEIN"/>
    <property type="match status" value="1"/>
</dbReference>
<protein>
    <recommendedName>
        <fullName evidence="7">Chromosome partition protein Smc</fullName>
    </recommendedName>
</protein>
<evidence type="ECO:0000256" key="1">
    <source>
        <dbReference type="ARBA" id="ARBA00022490"/>
    </source>
</evidence>
<feature type="coiled-coil region" evidence="7">
    <location>
        <begin position="440"/>
        <end position="492"/>
    </location>
</feature>
<dbReference type="HAMAP" id="MF_01894">
    <property type="entry name" value="Smc_prok"/>
    <property type="match status" value="1"/>
</dbReference>
<keyword evidence="4 7" id="KW-0175">Coiled coil</keyword>
<reference evidence="9 10" key="2">
    <citation type="journal article" date="2021" name="Int. J. Syst. Evol. Microbiol.">
        <title>Isolation and Polyphasic Characterization of Desulfuromonas versatilis sp. Nov., an Electrogenic Bacteria Capable of Versatile Metabolism Isolated from a Graphene Oxide-Reducing Enrichment Culture.</title>
        <authorList>
            <person name="Xie L."/>
            <person name="Yoshida N."/>
            <person name="Ishii S."/>
            <person name="Meng L."/>
        </authorList>
    </citation>
    <scope>NUCLEOTIDE SEQUENCE [LARGE SCALE GENOMIC DNA]</scope>
    <source>
        <strain evidence="9 10">NIT-T3</strain>
    </source>
</reference>
<dbReference type="RefSeq" id="WP_221251583.1">
    <property type="nucleotide sequence ID" value="NZ_AP024355.1"/>
</dbReference>
<name>A0ABN6DVV1_9BACT</name>
<comment type="subcellular location">
    <subcellularLocation>
        <location evidence="7">Cytoplasm</location>
    </subcellularLocation>
</comment>
<feature type="binding site" evidence="7">
    <location>
        <begin position="32"/>
        <end position="39"/>
    </location>
    <ligand>
        <name>ATP</name>
        <dbReference type="ChEBI" id="CHEBI:30616"/>
    </ligand>
</feature>
<evidence type="ECO:0000256" key="4">
    <source>
        <dbReference type="ARBA" id="ARBA00023054"/>
    </source>
</evidence>
<evidence type="ECO:0000256" key="6">
    <source>
        <dbReference type="ARBA" id="ARBA00023125"/>
    </source>
</evidence>
<keyword evidence="5" id="KW-0226">DNA condensation</keyword>
<comment type="subunit">
    <text evidence="7">Homodimer.</text>
</comment>
<evidence type="ECO:0000256" key="3">
    <source>
        <dbReference type="ARBA" id="ARBA00022840"/>
    </source>
</evidence>
<dbReference type="Proteomes" id="UP001319827">
    <property type="component" value="Chromosome"/>
</dbReference>
<dbReference type="Pfam" id="PF06470">
    <property type="entry name" value="SMC_hinge"/>
    <property type="match status" value="1"/>
</dbReference>
<dbReference type="InterPro" id="IPR010935">
    <property type="entry name" value="SMC_hinge"/>
</dbReference>
<feature type="coiled-coil region" evidence="7">
    <location>
        <begin position="833"/>
        <end position="916"/>
    </location>
</feature>
<evidence type="ECO:0000313" key="9">
    <source>
        <dbReference type="EMBL" id="BCR04165.1"/>
    </source>
</evidence>
<dbReference type="EMBL" id="AP024355">
    <property type="protein sequence ID" value="BCR04165.1"/>
    <property type="molecule type" value="Genomic_DNA"/>
</dbReference>
<keyword evidence="2 7" id="KW-0547">Nucleotide-binding</keyword>
<dbReference type="InterPro" id="IPR036277">
    <property type="entry name" value="SMC_hinge_sf"/>
</dbReference>
<feature type="coiled-coil region" evidence="7">
    <location>
        <begin position="981"/>
        <end position="1022"/>
    </location>
</feature>
<dbReference type="CDD" id="cd03278">
    <property type="entry name" value="ABC_SMC_barmotin"/>
    <property type="match status" value="2"/>
</dbReference>
<keyword evidence="10" id="KW-1185">Reference proteome</keyword>
<keyword evidence="3 7" id="KW-0067">ATP-binding</keyword>
<evidence type="ECO:0000256" key="5">
    <source>
        <dbReference type="ARBA" id="ARBA00023067"/>
    </source>
</evidence>
<proteinExistence type="inferred from homology"/>